<feature type="region of interest" description="Disordered" evidence="6">
    <location>
        <begin position="1"/>
        <end position="22"/>
    </location>
</feature>
<proteinExistence type="inferred from homology"/>
<dbReference type="SMART" id="SM00563">
    <property type="entry name" value="PlsC"/>
    <property type="match status" value="1"/>
</dbReference>
<evidence type="ECO:0000256" key="6">
    <source>
        <dbReference type="SAM" id="MobiDB-lite"/>
    </source>
</evidence>
<evidence type="ECO:0000256" key="1">
    <source>
        <dbReference type="ARBA" id="ARBA00004184"/>
    </source>
</evidence>
<accession>A0A6G1MMF5</accession>
<dbReference type="Pfam" id="PF01553">
    <property type="entry name" value="Acyltransferase"/>
    <property type="match status" value="1"/>
</dbReference>
<organism evidence="8 11">
    <name type="scientific">Orbilia oligospora</name>
    <name type="common">Nematode-trapping fungus</name>
    <name type="synonym">Arthrobotrys oligospora</name>
    <dbReference type="NCBI Taxonomy" id="2813651"/>
    <lineage>
        <taxon>Eukaryota</taxon>
        <taxon>Fungi</taxon>
        <taxon>Dikarya</taxon>
        <taxon>Ascomycota</taxon>
        <taxon>Pezizomycotina</taxon>
        <taxon>Orbiliomycetes</taxon>
        <taxon>Orbiliales</taxon>
        <taxon>Orbiliaceae</taxon>
        <taxon>Orbilia</taxon>
    </lineage>
</organism>
<dbReference type="AlphaFoldDB" id="A0A6G1MMF5"/>
<evidence type="ECO:0000256" key="5">
    <source>
        <dbReference type="ARBA" id="ARBA00023315"/>
    </source>
</evidence>
<comment type="similarity">
    <text evidence="2">Belongs to the GPAT/DAPAT family.</text>
</comment>
<keyword evidence="4" id="KW-0472">Membrane</keyword>
<dbReference type="Proteomes" id="UP000483672">
    <property type="component" value="Unassembled WGS sequence"/>
</dbReference>
<dbReference type="CDD" id="cd07993">
    <property type="entry name" value="LPLAT_DHAPAT-like"/>
    <property type="match status" value="1"/>
</dbReference>
<keyword evidence="3" id="KW-0808">Transferase</keyword>
<dbReference type="GO" id="GO:0006072">
    <property type="term" value="P:glycerol-3-phosphate metabolic process"/>
    <property type="evidence" value="ECO:0007669"/>
    <property type="project" value="TreeGrafter"/>
</dbReference>
<sequence length="827" mass="93536">MEDKEKFPRRPSSSRSDSGLDIDILNQENPIQTPLVQDVIPESEAEAAIANIQVTADGPDMSRNIAQKHSHFRDHPIEFLREIQMMYSGTGWRAYDNPIGQPVYYNGFTDDMKKAILESKLVENKIQHLATETVDYEAGQGFLPGAKKEKRQKEVVRQLRELADRTVDGMICKMESKSFIRTAYWLASQVLSRTYHQGVHVSMDEVVTLTKYARKAAEEKQSMIFLPCHRSHIDYVSLQVICYRLGIALPAVIAGDNLNFPVVGSFLQNAGAFYIRRSMGDDKLYPTMVQGYVDTLLRRGYNMECFVEGTRSRTGKLLPPKFGILNFILSSILSGRVKDCLIVPVSTQYDKVIESESYINELLGVPKKKENLYDFLNASSVLSLKMGRVDVRFHEPWSLRNFILKQMERTTAVPPTLAAPQDGAVMEEIVLTQDQRVRLLRSLGYKVLSDINSCSVVMPTALIGTVLLTLRGRGVGKTELIRRIEWLKCRIISKGAKVAHFGGVGTEAVVEKGLEVIGDLVGKLDNLAEETYYAVDRFQLSFYRNMVIHLFILEAVVCAAMYTKIKQGGGPANQRIGWQQLYDHVSFISRLFRNEFVFPTEGLVTNLRKTLRELGADDVINVVYSESSPDEVDYVELSPRERERGRENYDFYCFMIWPFIEGVWLAGVAVVGIAPPIGKDGADEGWVDSKRFLDVSQLLGKTLYHQGDLSYFEAVNSQSLKNAFTQFTSDHILEVKNGKTRIHPEWRPKIGSDGKIEMQGKLWEMVEKIAVTRREGKNRRDSQTVGSRVLSLAQKLGVGLFEAEEMDVMSEGKKKKKPKKGWLRAML</sequence>
<dbReference type="GO" id="GO:0031966">
    <property type="term" value="C:mitochondrial membrane"/>
    <property type="evidence" value="ECO:0007669"/>
    <property type="project" value="TreeGrafter"/>
</dbReference>
<dbReference type="SUPFAM" id="SSF69593">
    <property type="entry name" value="Glycerol-3-phosphate (1)-acyltransferase"/>
    <property type="match status" value="1"/>
</dbReference>
<dbReference type="GO" id="GO:0019432">
    <property type="term" value="P:triglyceride biosynthetic process"/>
    <property type="evidence" value="ECO:0007669"/>
    <property type="project" value="TreeGrafter"/>
</dbReference>
<evidence type="ECO:0000313" key="10">
    <source>
        <dbReference type="Proteomes" id="UP000483672"/>
    </source>
</evidence>
<feature type="domain" description="Phospholipid/glycerol acyltransferase" evidence="7">
    <location>
        <begin position="223"/>
        <end position="350"/>
    </location>
</feature>
<evidence type="ECO:0000256" key="4">
    <source>
        <dbReference type="ARBA" id="ARBA00023136"/>
    </source>
</evidence>
<dbReference type="InterPro" id="IPR022284">
    <property type="entry name" value="GPAT/DHAPAT"/>
</dbReference>
<dbReference type="InterPro" id="IPR045520">
    <property type="entry name" value="GPAT/DHAPAT_C"/>
</dbReference>
<gene>
    <name evidence="9" type="ORF">TWF191_002811</name>
    <name evidence="8" type="ORF">TWF679_001319</name>
</gene>
<dbReference type="EMBL" id="WIWT01000117">
    <property type="protein sequence ID" value="KAF3199580.1"/>
    <property type="molecule type" value="Genomic_DNA"/>
</dbReference>
<protein>
    <recommendedName>
        <fullName evidence="7">Phospholipid/glycerol acyltransferase domain-containing protein</fullName>
    </recommendedName>
</protein>
<dbReference type="Proteomes" id="UP000614610">
    <property type="component" value="Unassembled WGS sequence"/>
</dbReference>
<name>A0A6G1MMF5_ORBOL</name>
<dbReference type="PANTHER" id="PTHR12563:SF17">
    <property type="entry name" value="DIHYDROXYACETONE PHOSPHATE ACYLTRANSFERASE"/>
    <property type="match status" value="1"/>
</dbReference>
<dbReference type="InterPro" id="IPR002123">
    <property type="entry name" value="Plipid/glycerol_acylTrfase"/>
</dbReference>
<comment type="subcellular location">
    <subcellularLocation>
        <location evidence="1">Endomembrane system</location>
        <topology evidence="1">Peripheral membrane protein</topology>
    </subcellularLocation>
</comment>
<dbReference type="GO" id="GO:0012505">
    <property type="term" value="C:endomembrane system"/>
    <property type="evidence" value="ECO:0007669"/>
    <property type="project" value="UniProtKB-SubCell"/>
</dbReference>
<evidence type="ECO:0000313" key="8">
    <source>
        <dbReference type="EMBL" id="KAF3199580.1"/>
    </source>
</evidence>
<dbReference type="InterPro" id="IPR041728">
    <property type="entry name" value="GPAT/DHAPAT_LPLAT"/>
</dbReference>
<evidence type="ECO:0000313" key="9">
    <source>
        <dbReference type="EMBL" id="KAF3228307.1"/>
    </source>
</evidence>
<dbReference type="OrthoDB" id="10255570at2759"/>
<reference evidence="8 10" key="1">
    <citation type="submission" date="2019-06" db="EMBL/GenBank/DDBJ databases">
        <authorList>
            <person name="Palmer J.M."/>
        </authorList>
    </citation>
    <scope>NUCLEOTIDE SEQUENCE</scope>
    <source>
        <strain evidence="9 10">TWF191</strain>
        <strain evidence="8">TWF679</strain>
    </source>
</reference>
<evidence type="ECO:0000256" key="2">
    <source>
        <dbReference type="ARBA" id="ARBA00007937"/>
    </source>
</evidence>
<evidence type="ECO:0000259" key="7">
    <source>
        <dbReference type="SMART" id="SM00563"/>
    </source>
</evidence>
<evidence type="ECO:0000313" key="11">
    <source>
        <dbReference type="Proteomes" id="UP000614610"/>
    </source>
</evidence>
<comment type="caution">
    <text evidence="8">The sequence shown here is derived from an EMBL/GenBank/DDBJ whole genome shotgun (WGS) entry which is preliminary data.</text>
</comment>
<dbReference type="Pfam" id="PF19277">
    <property type="entry name" value="GPAT_C"/>
    <property type="match status" value="1"/>
</dbReference>
<dbReference type="GO" id="GO:0008654">
    <property type="term" value="P:phospholipid biosynthetic process"/>
    <property type="evidence" value="ECO:0007669"/>
    <property type="project" value="TreeGrafter"/>
</dbReference>
<dbReference type="EMBL" id="WIPF01000016">
    <property type="protein sequence ID" value="KAF3228307.1"/>
    <property type="molecule type" value="Genomic_DNA"/>
</dbReference>
<keyword evidence="5" id="KW-0012">Acyltransferase</keyword>
<dbReference type="GO" id="GO:0004366">
    <property type="term" value="F:glycerol-3-phosphate O-acyltransferase activity"/>
    <property type="evidence" value="ECO:0007669"/>
    <property type="project" value="TreeGrafter"/>
</dbReference>
<evidence type="ECO:0000256" key="3">
    <source>
        <dbReference type="ARBA" id="ARBA00022679"/>
    </source>
</evidence>
<dbReference type="GO" id="GO:0006631">
    <property type="term" value="P:fatty acid metabolic process"/>
    <property type="evidence" value="ECO:0007669"/>
    <property type="project" value="TreeGrafter"/>
</dbReference>
<dbReference type="PANTHER" id="PTHR12563">
    <property type="entry name" value="GLYCEROL-3-PHOSPHATE ACYLTRANSFERASE"/>
    <property type="match status" value="1"/>
</dbReference>